<evidence type="ECO:0000313" key="3">
    <source>
        <dbReference type="Proteomes" id="UP001159427"/>
    </source>
</evidence>
<evidence type="ECO:0000313" key="2">
    <source>
        <dbReference type="EMBL" id="CAH3174892.1"/>
    </source>
</evidence>
<feature type="compositionally biased region" description="Basic and acidic residues" evidence="1">
    <location>
        <begin position="358"/>
        <end position="370"/>
    </location>
</feature>
<feature type="compositionally biased region" description="Polar residues" evidence="1">
    <location>
        <begin position="332"/>
        <end position="353"/>
    </location>
</feature>
<feature type="region of interest" description="Disordered" evidence="1">
    <location>
        <begin position="293"/>
        <end position="375"/>
    </location>
</feature>
<feature type="compositionally biased region" description="Polar residues" evidence="1">
    <location>
        <begin position="406"/>
        <end position="424"/>
    </location>
</feature>
<dbReference type="Proteomes" id="UP001159427">
    <property type="component" value="Unassembled WGS sequence"/>
</dbReference>
<proteinExistence type="predicted"/>
<organism evidence="2 3">
    <name type="scientific">Porites evermanni</name>
    <dbReference type="NCBI Taxonomy" id="104178"/>
    <lineage>
        <taxon>Eukaryota</taxon>
        <taxon>Metazoa</taxon>
        <taxon>Cnidaria</taxon>
        <taxon>Anthozoa</taxon>
        <taxon>Hexacorallia</taxon>
        <taxon>Scleractinia</taxon>
        <taxon>Fungiina</taxon>
        <taxon>Poritidae</taxon>
        <taxon>Porites</taxon>
    </lineage>
</organism>
<feature type="compositionally biased region" description="Polar residues" evidence="1">
    <location>
        <begin position="295"/>
        <end position="310"/>
    </location>
</feature>
<accession>A0ABN8RAH3</accession>
<feature type="region of interest" description="Disordered" evidence="1">
    <location>
        <begin position="388"/>
        <end position="424"/>
    </location>
</feature>
<keyword evidence="3" id="KW-1185">Reference proteome</keyword>
<reference evidence="2 3" key="1">
    <citation type="submission" date="2022-05" db="EMBL/GenBank/DDBJ databases">
        <authorList>
            <consortium name="Genoscope - CEA"/>
            <person name="William W."/>
        </authorList>
    </citation>
    <scope>NUCLEOTIDE SEQUENCE [LARGE SCALE GENOMIC DNA]</scope>
</reference>
<feature type="compositionally biased region" description="Basic residues" evidence="1">
    <location>
        <begin position="312"/>
        <end position="321"/>
    </location>
</feature>
<comment type="caution">
    <text evidence="2">The sequence shown here is derived from an EMBL/GenBank/DDBJ whole genome shotgun (WGS) entry which is preliminary data.</text>
</comment>
<protein>
    <submittedName>
        <fullName evidence="2">Uncharacterized protein</fullName>
    </submittedName>
</protein>
<sequence>MELMTHSDISDKELVNTYGGVAYDHESMPRVVAVHSWTVELQNSYTCNKQGQVLHLPSHELFPPNSCYSMKIDVRSSPQDKGFVSKRICTVSRDNLDTHYKNKFSLSDTPSFAVEKLSQKEERQINNTRTGTGTVRILRTLLQENGKNPFGKYCHSDHKSLWGKEHVFMPQMGNLLLTENTNTKDMPVTNVVPLDGKLISPCCLNSFDKYSLEANKTGPKNLESHDWSRVGVLADENSEQLHVNSSRKRLNSNFTSSLSYSGHISEGEAFGKDCLQGQTTEVSVPQNKPLFTPALCNSTGQTQISETPVSLSRKRPRKSIPRKIDMHLEWQKSCSSSDGEGTSKVSESPKQDVSGSPSHERSSSESDKESSGGTKVLFKRTAGVWSVSPVHTSSDTEEDKVLEDSPSWNRETSQSQLPYGNSGNKQATNICVFTDRPIASLVPYNPLENVNVEPIYSPALDREARIKELLSKQEKLLAKMRQKKIDEE</sequence>
<gene>
    <name evidence="2" type="ORF">PEVE_00009788</name>
</gene>
<name>A0ABN8RAH3_9CNID</name>
<dbReference type="EMBL" id="CALNXI010001683">
    <property type="protein sequence ID" value="CAH3174892.1"/>
    <property type="molecule type" value="Genomic_DNA"/>
</dbReference>
<evidence type="ECO:0000256" key="1">
    <source>
        <dbReference type="SAM" id="MobiDB-lite"/>
    </source>
</evidence>